<dbReference type="Proteomes" id="UP000249203">
    <property type="component" value="Unassembled WGS sequence"/>
</dbReference>
<dbReference type="PROSITE" id="PS51257">
    <property type="entry name" value="PROKAR_LIPOPROTEIN"/>
    <property type="match status" value="1"/>
</dbReference>
<dbReference type="OrthoDB" id="6464078at2"/>
<dbReference type="EMBL" id="QLMD01000005">
    <property type="protein sequence ID" value="RAJ98390.1"/>
    <property type="molecule type" value="Genomic_DNA"/>
</dbReference>
<protein>
    <submittedName>
        <fullName evidence="2">Uncharacterized protein</fullName>
    </submittedName>
</protein>
<reference evidence="3 5" key="1">
    <citation type="journal article" date="2018" name="Front. Microbiol.">
        <title>Genome-Based Analysis Reveals the Taxonomy and Diversity of the Family Idiomarinaceae.</title>
        <authorList>
            <person name="Liu Y."/>
            <person name="Lai Q."/>
            <person name="Shao Z."/>
        </authorList>
    </citation>
    <scope>NUCLEOTIDE SEQUENCE [LARGE SCALE GENOMIC DNA]</scope>
    <source>
        <strain evidence="3 5">CF12-14</strain>
    </source>
</reference>
<keyword evidence="1" id="KW-0732">Signal</keyword>
<keyword evidence="5" id="KW-1185">Reference proteome</keyword>
<reference evidence="2 4" key="2">
    <citation type="submission" date="2018-06" db="EMBL/GenBank/DDBJ databases">
        <title>Genomic Encyclopedia of Type Strains, Phase III (KMG-III): the genomes of soil and plant-associated and newly described type strains.</title>
        <authorList>
            <person name="Whitman W."/>
        </authorList>
    </citation>
    <scope>NUCLEOTIDE SEQUENCE [LARGE SCALE GENOMIC DNA]</scope>
    <source>
        <strain evidence="2 4">CGMCC 1.15366</strain>
    </source>
</reference>
<feature type="signal peptide" evidence="1">
    <location>
        <begin position="1"/>
        <end position="28"/>
    </location>
</feature>
<name>A0A327X0L3_9GAMM</name>
<proteinExistence type="predicted"/>
<dbReference type="EMBL" id="PIPK01000005">
    <property type="protein sequence ID" value="RUO24794.1"/>
    <property type="molecule type" value="Genomic_DNA"/>
</dbReference>
<comment type="caution">
    <text evidence="2">The sequence shown here is derived from an EMBL/GenBank/DDBJ whole genome shotgun (WGS) entry which is preliminary data.</text>
</comment>
<dbReference type="Pfam" id="PF20404">
    <property type="entry name" value="DUF6694"/>
    <property type="match status" value="1"/>
</dbReference>
<evidence type="ECO:0000313" key="4">
    <source>
        <dbReference type="Proteomes" id="UP000249203"/>
    </source>
</evidence>
<organism evidence="2 4">
    <name type="scientific">Aliidiomarina maris</name>
    <dbReference type="NCBI Taxonomy" id="531312"/>
    <lineage>
        <taxon>Bacteria</taxon>
        <taxon>Pseudomonadati</taxon>
        <taxon>Pseudomonadota</taxon>
        <taxon>Gammaproteobacteria</taxon>
        <taxon>Alteromonadales</taxon>
        <taxon>Idiomarinaceae</taxon>
        <taxon>Aliidiomarina</taxon>
    </lineage>
</organism>
<dbReference type="InterPro" id="IPR046516">
    <property type="entry name" value="DUF6694"/>
</dbReference>
<accession>A0A327X0L3</accession>
<dbReference type="RefSeq" id="WP_111569226.1">
    <property type="nucleotide sequence ID" value="NZ_PIPK01000005.1"/>
</dbReference>
<feature type="chain" id="PRO_5016317237" evidence="1">
    <location>
        <begin position="29"/>
        <end position="108"/>
    </location>
</feature>
<sequence>MFTNFRPHAWLAALACLFLIACSDTGSAGPTLDLSDESAFESSIQDVMASLDEQQQADFSDALAMIMFDELANGTSSGLSEEEIERAIYQRLHGKTGEEVIADMEQNL</sequence>
<dbReference type="AlphaFoldDB" id="A0A327X0L3"/>
<evidence type="ECO:0000313" key="5">
    <source>
        <dbReference type="Proteomes" id="UP000287865"/>
    </source>
</evidence>
<gene>
    <name evidence="2" type="ORF">B0I24_105143</name>
    <name evidence="3" type="ORF">CWE07_07040</name>
</gene>
<evidence type="ECO:0000313" key="3">
    <source>
        <dbReference type="EMBL" id="RUO24794.1"/>
    </source>
</evidence>
<evidence type="ECO:0000313" key="2">
    <source>
        <dbReference type="EMBL" id="RAJ98390.1"/>
    </source>
</evidence>
<dbReference type="Proteomes" id="UP000287865">
    <property type="component" value="Unassembled WGS sequence"/>
</dbReference>
<evidence type="ECO:0000256" key="1">
    <source>
        <dbReference type="SAM" id="SignalP"/>
    </source>
</evidence>